<dbReference type="NCBIfam" id="TIGR00500">
    <property type="entry name" value="met_pdase_I"/>
    <property type="match status" value="1"/>
</dbReference>
<dbReference type="InterPro" id="IPR001714">
    <property type="entry name" value="Pept_M24_MAP"/>
</dbReference>
<gene>
    <name evidence="8" type="ORF">TKK_011261</name>
</gene>
<dbReference type="Pfam" id="PF00557">
    <property type="entry name" value="Peptidase_M24"/>
    <property type="match status" value="1"/>
</dbReference>
<protein>
    <recommendedName>
        <fullName evidence="6">Methionine aminopeptidase</fullName>
        <ecNumber evidence="6">3.4.11.18</ecNumber>
    </recommendedName>
</protein>
<evidence type="ECO:0000313" key="9">
    <source>
        <dbReference type="Proteomes" id="UP001627154"/>
    </source>
</evidence>
<keyword evidence="4 5" id="KW-0378">Hydrolase</keyword>
<comment type="function">
    <text evidence="6">Cotranslationally removes the N-terminal methionine from nascent proteins. The N-terminal methionine is often cleaved when the second residue in the primary sequence is small and uncharged (Met-Ala-, Cys, Gly, Pro, Ser, Thr, or Val).</text>
</comment>
<accession>A0ABD2WNM5</accession>
<dbReference type="EC" id="3.4.11.18" evidence="6"/>
<evidence type="ECO:0000256" key="3">
    <source>
        <dbReference type="ARBA" id="ARBA00022723"/>
    </source>
</evidence>
<dbReference type="CDD" id="cd01086">
    <property type="entry name" value="MetAP1"/>
    <property type="match status" value="1"/>
</dbReference>
<evidence type="ECO:0000256" key="2">
    <source>
        <dbReference type="ARBA" id="ARBA00022670"/>
    </source>
</evidence>
<dbReference type="InterPro" id="IPR036005">
    <property type="entry name" value="Creatinase/aminopeptidase-like"/>
</dbReference>
<feature type="binding site" evidence="5">
    <location>
        <position position="148"/>
    </location>
    <ligand>
        <name>substrate</name>
    </ligand>
</feature>
<dbReference type="AlphaFoldDB" id="A0ABD2WNM5"/>
<dbReference type="GO" id="GO:0046872">
    <property type="term" value="F:metal ion binding"/>
    <property type="evidence" value="ECO:0007669"/>
    <property type="project" value="UniProtKB-UniRule"/>
</dbReference>
<name>A0ABD2WNM5_9HYME</name>
<feature type="binding site" evidence="5">
    <location>
        <position position="176"/>
    </location>
    <ligand>
        <name>a divalent metal cation</name>
        <dbReference type="ChEBI" id="CHEBI:60240"/>
        <label>1</label>
    </ligand>
</feature>
<dbReference type="HAMAP" id="MF_01974">
    <property type="entry name" value="MetAP_1"/>
    <property type="match status" value="1"/>
</dbReference>
<evidence type="ECO:0000259" key="7">
    <source>
        <dbReference type="Pfam" id="PF00557"/>
    </source>
</evidence>
<dbReference type="PRINTS" id="PR00599">
    <property type="entry name" value="MAPEPTIDASE"/>
</dbReference>
<evidence type="ECO:0000256" key="1">
    <source>
        <dbReference type="ARBA" id="ARBA00022438"/>
    </source>
</evidence>
<feature type="binding site" evidence="5">
    <location>
        <position position="302"/>
    </location>
    <ligand>
        <name>a divalent metal cation</name>
        <dbReference type="ChEBI" id="CHEBI:60240"/>
        <label>1</label>
    </ligand>
</feature>
<feature type="binding site" evidence="5">
    <location>
        <position position="239"/>
    </location>
    <ligand>
        <name>a divalent metal cation</name>
        <dbReference type="ChEBI" id="CHEBI:60240"/>
        <label>2</label>
        <note>catalytic</note>
    </ligand>
</feature>
<dbReference type="PANTHER" id="PTHR43330">
    <property type="entry name" value="METHIONINE AMINOPEPTIDASE"/>
    <property type="match status" value="1"/>
</dbReference>
<feature type="domain" description="Peptidase M24" evidence="7">
    <location>
        <begin position="82"/>
        <end position="309"/>
    </location>
</feature>
<evidence type="ECO:0000256" key="6">
    <source>
        <dbReference type="RuleBase" id="RU003653"/>
    </source>
</evidence>
<dbReference type="InterPro" id="IPR002467">
    <property type="entry name" value="Pept_M24A_MAP1"/>
</dbReference>
<evidence type="ECO:0000256" key="5">
    <source>
        <dbReference type="HAMAP-Rule" id="MF_03174"/>
    </source>
</evidence>
<keyword evidence="2 5" id="KW-0645">Protease</keyword>
<feature type="binding site" evidence="5">
    <location>
        <position position="271"/>
    </location>
    <ligand>
        <name>a divalent metal cation</name>
        <dbReference type="ChEBI" id="CHEBI:60240"/>
        <label>2</label>
        <note>catalytic</note>
    </ligand>
</feature>
<feature type="binding site" evidence="5">
    <location>
        <position position="302"/>
    </location>
    <ligand>
        <name>a divalent metal cation</name>
        <dbReference type="ChEBI" id="CHEBI:60240"/>
        <label>2</label>
        <note>catalytic</note>
    </ligand>
</feature>
<proteinExistence type="inferred from homology"/>
<keyword evidence="9" id="KW-1185">Reference proteome</keyword>
<keyword evidence="1 5" id="KW-0031">Aminopeptidase</keyword>
<comment type="caution">
    <text evidence="8">The sequence shown here is derived from an EMBL/GenBank/DDBJ whole genome shotgun (WGS) entry which is preliminary data.</text>
</comment>
<dbReference type="GO" id="GO:0004239">
    <property type="term" value="F:initiator methionyl aminopeptidase activity"/>
    <property type="evidence" value="ECO:0007669"/>
    <property type="project" value="UniProtKB-UniRule"/>
</dbReference>
<organism evidence="8 9">
    <name type="scientific">Trichogramma kaykai</name>
    <dbReference type="NCBI Taxonomy" id="54128"/>
    <lineage>
        <taxon>Eukaryota</taxon>
        <taxon>Metazoa</taxon>
        <taxon>Ecdysozoa</taxon>
        <taxon>Arthropoda</taxon>
        <taxon>Hexapoda</taxon>
        <taxon>Insecta</taxon>
        <taxon>Pterygota</taxon>
        <taxon>Neoptera</taxon>
        <taxon>Endopterygota</taxon>
        <taxon>Hymenoptera</taxon>
        <taxon>Apocrita</taxon>
        <taxon>Proctotrupomorpha</taxon>
        <taxon>Chalcidoidea</taxon>
        <taxon>Trichogrammatidae</taxon>
        <taxon>Trichogramma</taxon>
    </lineage>
</organism>
<feature type="binding site" evidence="5">
    <location>
        <position position="246"/>
    </location>
    <ligand>
        <name>substrate</name>
    </ligand>
</feature>
<feature type="binding site" evidence="5">
    <location>
        <position position="165"/>
    </location>
    <ligand>
        <name>a divalent metal cation</name>
        <dbReference type="ChEBI" id="CHEBI:60240"/>
        <label>1</label>
    </ligand>
</feature>
<dbReference type="Gene3D" id="3.90.230.10">
    <property type="entry name" value="Creatinase/methionine aminopeptidase superfamily"/>
    <property type="match status" value="1"/>
</dbReference>
<dbReference type="SUPFAM" id="SSF55920">
    <property type="entry name" value="Creatinase/aminopeptidase"/>
    <property type="match status" value="1"/>
</dbReference>
<evidence type="ECO:0000313" key="8">
    <source>
        <dbReference type="EMBL" id="KAL3394229.1"/>
    </source>
</evidence>
<comment type="catalytic activity">
    <reaction evidence="5 6">
        <text>Release of N-terminal amino acids, preferentially methionine, from peptides and arylamides.</text>
        <dbReference type="EC" id="3.4.11.18"/>
    </reaction>
</comment>
<dbReference type="PROSITE" id="PS00680">
    <property type="entry name" value="MAP_1"/>
    <property type="match status" value="1"/>
</dbReference>
<dbReference type="GO" id="GO:0070006">
    <property type="term" value="F:metalloaminopeptidase activity"/>
    <property type="evidence" value="ECO:0007669"/>
    <property type="project" value="UniProtKB-UniRule"/>
</dbReference>
<reference evidence="8 9" key="1">
    <citation type="journal article" date="2024" name="bioRxiv">
        <title>A reference genome for Trichogramma kaykai: A tiny desert-dwelling parasitoid wasp with competing sex-ratio distorters.</title>
        <authorList>
            <person name="Culotta J."/>
            <person name="Lindsey A.R."/>
        </authorList>
    </citation>
    <scope>NUCLEOTIDE SEQUENCE [LARGE SCALE GENOMIC DNA]</scope>
    <source>
        <strain evidence="8 9">KSX58</strain>
    </source>
</reference>
<dbReference type="EMBL" id="JBJJXI010000092">
    <property type="protein sequence ID" value="KAL3394229.1"/>
    <property type="molecule type" value="Genomic_DNA"/>
</dbReference>
<sequence>MASNNINKLIARTFFKNFFEKTENLSQRNGPSRFGHYSLIEPQKVSAKRDVPAYIPKPTYAETGEPMPPPSEPEIKTKNQIECMAHSCILARRVLREIKSILKPGITTDFVDHTIHEMIINQGAYPSTLNYRGFPKSICTSINNVACHGIPDDRPLQDGDILNIDVTVFFNGYHGDCSEMYEIGTVDEQGKDLIKIAKLCMQKGMDICKPNEKFCNIGTIIEETAKKHGYNIFPAFGGHGIGQYFHGPPDIYHFANDEEGVMKPGMTFTIEPIITQGREEVVVLEDEWTAVSVDNARSAQFENTILITENGYDILTS</sequence>
<comment type="similarity">
    <text evidence="5">Belongs to the peptidase M24A family. Methionine aminopeptidase type 1 subfamily.</text>
</comment>
<feature type="binding site" evidence="5">
    <location>
        <position position="176"/>
    </location>
    <ligand>
        <name>a divalent metal cation</name>
        <dbReference type="ChEBI" id="CHEBI:60240"/>
        <label>2</label>
        <note>catalytic</note>
    </ligand>
</feature>
<comment type="cofactor">
    <cofactor evidence="5">
        <name>Co(2+)</name>
        <dbReference type="ChEBI" id="CHEBI:48828"/>
    </cofactor>
    <cofactor evidence="5">
        <name>Zn(2+)</name>
        <dbReference type="ChEBI" id="CHEBI:29105"/>
    </cofactor>
    <cofactor evidence="5">
        <name>Mn(2+)</name>
        <dbReference type="ChEBI" id="CHEBI:29035"/>
    </cofactor>
    <cofactor evidence="5">
        <name>Fe(2+)</name>
        <dbReference type="ChEBI" id="CHEBI:29033"/>
    </cofactor>
    <text evidence="5">Binds 2 divalent metal cations per subunit. Has a high-affinity and a low affinity metal-binding site. The true nature of the physiological cofactor is under debate. The enzyme is active with cobalt, zinc, manganese or divalent iron ions. Most likely, methionine aminopeptidases function as mononuclear Fe(2+)-metalloproteases under physiological conditions, and the catalytically relevant metal-binding site has been assigned to the histidine-containing high-affinity site.</text>
</comment>
<dbReference type="InterPro" id="IPR000994">
    <property type="entry name" value="Pept_M24"/>
</dbReference>
<dbReference type="Proteomes" id="UP001627154">
    <property type="component" value="Unassembled WGS sequence"/>
</dbReference>
<keyword evidence="3 5" id="KW-0479">Metal-binding</keyword>
<evidence type="ECO:0000256" key="4">
    <source>
        <dbReference type="ARBA" id="ARBA00022801"/>
    </source>
</evidence>
<dbReference type="PANTHER" id="PTHR43330:SF8">
    <property type="entry name" value="METHIONINE AMINOPEPTIDASE 1D, MITOCHONDRIAL"/>
    <property type="match status" value="1"/>
</dbReference>
<dbReference type="GO" id="GO:0006508">
    <property type="term" value="P:proteolysis"/>
    <property type="evidence" value="ECO:0007669"/>
    <property type="project" value="UniProtKB-KW"/>
</dbReference>